<reference evidence="11 12" key="1">
    <citation type="submission" date="2024-05" db="EMBL/GenBank/DDBJ databases">
        <authorList>
            <person name="Wallberg A."/>
        </authorList>
    </citation>
    <scope>NUCLEOTIDE SEQUENCE [LARGE SCALE GENOMIC DNA]</scope>
</reference>
<gene>
    <name evidence="11" type="ORF">MNOR_LOCUS38303</name>
</gene>
<dbReference type="AlphaFoldDB" id="A0AAV2SM26"/>
<dbReference type="GO" id="GO:0030942">
    <property type="term" value="F:endoplasmic reticulum signal peptide binding"/>
    <property type="evidence" value="ECO:0007669"/>
    <property type="project" value="InterPro"/>
</dbReference>
<evidence type="ECO:0000256" key="3">
    <source>
        <dbReference type="ARBA" id="ARBA00009352"/>
    </source>
</evidence>
<feature type="compositionally biased region" description="Polar residues" evidence="10">
    <location>
        <begin position="19"/>
        <end position="28"/>
    </location>
</feature>
<dbReference type="GO" id="GO:0005047">
    <property type="term" value="F:signal recognition particle binding"/>
    <property type="evidence" value="ECO:0007669"/>
    <property type="project" value="InterPro"/>
</dbReference>
<evidence type="ECO:0000313" key="11">
    <source>
        <dbReference type="EMBL" id="CAL4210436.1"/>
    </source>
</evidence>
<sequence length="106" mass="12084">GTSLVPVRAQGGSSGAMADTNNMTQSDVQPPEAEANKENILYSLKVLSVVKEAQLAHGLRHNDYQLYRQYCSRRIRRLRKNLNLIQGDRKNFRKKEVTVEVLKEDK</sequence>
<evidence type="ECO:0000256" key="7">
    <source>
        <dbReference type="ARBA" id="ARBA00023242"/>
    </source>
</evidence>
<dbReference type="GO" id="GO:0008312">
    <property type="term" value="F:7S RNA binding"/>
    <property type="evidence" value="ECO:0007669"/>
    <property type="project" value="InterPro"/>
</dbReference>
<feature type="region of interest" description="Disordered" evidence="10">
    <location>
        <begin position="1"/>
        <end position="34"/>
    </location>
</feature>
<keyword evidence="6" id="KW-0733">Signal recognition particle</keyword>
<evidence type="ECO:0000256" key="2">
    <source>
        <dbReference type="ARBA" id="ARBA00004604"/>
    </source>
</evidence>
<dbReference type="InterPro" id="IPR026258">
    <property type="entry name" value="SRP68"/>
</dbReference>
<dbReference type="GO" id="GO:0005786">
    <property type="term" value="C:signal recognition particle, endoplasmic reticulum targeting"/>
    <property type="evidence" value="ECO:0007669"/>
    <property type="project" value="UniProtKB-KW"/>
</dbReference>
<comment type="caution">
    <text evidence="11">The sequence shown here is derived from an EMBL/GenBank/DDBJ whole genome shotgun (WGS) entry which is preliminary data.</text>
</comment>
<keyword evidence="8" id="KW-0687">Ribonucleoprotein</keyword>
<evidence type="ECO:0000256" key="1">
    <source>
        <dbReference type="ARBA" id="ARBA00004496"/>
    </source>
</evidence>
<feature type="non-terminal residue" evidence="11">
    <location>
        <position position="106"/>
    </location>
</feature>
<evidence type="ECO:0000256" key="4">
    <source>
        <dbReference type="ARBA" id="ARBA00022490"/>
    </source>
</evidence>
<dbReference type="GO" id="GO:0005730">
    <property type="term" value="C:nucleolus"/>
    <property type="evidence" value="ECO:0007669"/>
    <property type="project" value="UniProtKB-SubCell"/>
</dbReference>
<name>A0AAV2SM26_MEGNR</name>
<evidence type="ECO:0000256" key="6">
    <source>
        <dbReference type="ARBA" id="ARBA00023135"/>
    </source>
</evidence>
<comment type="similarity">
    <text evidence="3">Belongs to the SRP68 family.</text>
</comment>
<dbReference type="GO" id="GO:0006614">
    <property type="term" value="P:SRP-dependent cotranslational protein targeting to membrane"/>
    <property type="evidence" value="ECO:0007669"/>
    <property type="project" value="InterPro"/>
</dbReference>
<keyword evidence="4" id="KW-0963">Cytoplasm</keyword>
<dbReference type="InterPro" id="IPR038253">
    <property type="entry name" value="SRP68_N_sf"/>
</dbReference>
<dbReference type="Pfam" id="PF16969">
    <property type="entry name" value="SRP68"/>
    <property type="match status" value="1"/>
</dbReference>
<dbReference type="PANTHER" id="PTHR12860">
    <property type="entry name" value="SIGNAL RECOGNITION PARTICLE 68 KDA PROTEIN"/>
    <property type="match status" value="1"/>
</dbReference>
<dbReference type="Proteomes" id="UP001497623">
    <property type="component" value="Unassembled WGS sequence"/>
</dbReference>
<keyword evidence="5" id="KW-0694">RNA-binding</keyword>
<dbReference type="PANTHER" id="PTHR12860:SF0">
    <property type="entry name" value="SIGNAL RECOGNITION PARTICLE SUBUNIT SRP68"/>
    <property type="match status" value="1"/>
</dbReference>
<evidence type="ECO:0000256" key="9">
    <source>
        <dbReference type="ARBA" id="ARBA00029498"/>
    </source>
</evidence>
<protein>
    <recommendedName>
        <fullName evidence="9">Signal recognition particle subunit SRP68</fullName>
    </recommendedName>
</protein>
<organism evidence="11 12">
    <name type="scientific">Meganyctiphanes norvegica</name>
    <name type="common">Northern krill</name>
    <name type="synonym">Thysanopoda norvegica</name>
    <dbReference type="NCBI Taxonomy" id="48144"/>
    <lineage>
        <taxon>Eukaryota</taxon>
        <taxon>Metazoa</taxon>
        <taxon>Ecdysozoa</taxon>
        <taxon>Arthropoda</taxon>
        <taxon>Crustacea</taxon>
        <taxon>Multicrustacea</taxon>
        <taxon>Malacostraca</taxon>
        <taxon>Eumalacostraca</taxon>
        <taxon>Eucarida</taxon>
        <taxon>Euphausiacea</taxon>
        <taxon>Euphausiidae</taxon>
        <taxon>Meganyctiphanes</taxon>
    </lineage>
</organism>
<keyword evidence="12" id="KW-1185">Reference proteome</keyword>
<evidence type="ECO:0000256" key="8">
    <source>
        <dbReference type="ARBA" id="ARBA00023274"/>
    </source>
</evidence>
<dbReference type="Gene3D" id="1.10.3450.40">
    <property type="entry name" value="Signal recognition particle, SRP68 subunit, RNA-binding domain"/>
    <property type="match status" value="1"/>
</dbReference>
<proteinExistence type="inferred from homology"/>
<keyword evidence="7" id="KW-0539">Nucleus</keyword>
<feature type="non-terminal residue" evidence="11">
    <location>
        <position position="1"/>
    </location>
</feature>
<evidence type="ECO:0000256" key="10">
    <source>
        <dbReference type="SAM" id="MobiDB-lite"/>
    </source>
</evidence>
<comment type="subcellular location">
    <subcellularLocation>
        <location evidence="1">Cytoplasm</location>
    </subcellularLocation>
    <subcellularLocation>
        <location evidence="2">Nucleus</location>
        <location evidence="2">Nucleolus</location>
    </subcellularLocation>
</comment>
<accession>A0AAV2SM26</accession>
<dbReference type="EMBL" id="CAXKWB010085542">
    <property type="protein sequence ID" value="CAL4210436.1"/>
    <property type="molecule type" value="Genomic_DNA"/>
</dbReference>
<evidence type="ECO:0000256" key="5">
    <source>
        <dbReference type="ARBA" id="ARBA00022884"/>
    </source>
</evidence>
<evidence type="ECO:0000313" key="12">
    <source>
        <dbReference type="Proteomes" id="UP001497623"/>
    </source>
</evidence>